<name>S9S8U8_9RHOB</name>
<gene>
    <name evidence="3" type="ORF">ruthe_03132</name>
</gene>
<organism evidence="3 4">
    <name type="scientific">Rubellimicrobium thermophilum DSM 16684</name>
    <dbReference type="NCBI Taxonomy" id="1123069"/>
    <lineage>
        <taxon>Bacteria</taxon>
        <taxon>Pseudomonadati</taxon>
        <taxon>Pseudomonadota</taxon>
        <taxon>Alphaproteobacteria</taxon>
        <taxon>Rhodobacterales</taxon>
        <taxon>Roseobacteraceae</taxon>
        <taxon>Rubellimicrobium</taxon>
    </lineage>
</organism>
<evidence type="ECO:0008006" key="5">
    <source>
        <dbReference type="Google" id="ProtNLM"/>
    </source>
</evidence>
<comment type="caution">
    <text evidence="3">The sequence shown here is derived from an EMBL/GenBank/DDBJ whole genome shotgun (WGS) entry which is preliminary data.</text>
</comment>
<feature type="signal peptide" evidence="2">
    <location>
        <begin position="1"/>
        <end position="22"/>
    </location>
</feature>
<evidence type="ECO:0000256" key="2">
    <source>
        <dbReference type="SAM" id="SignalP"/>
    </source>
</evidence>
<protein>
    <recommendedName>
        <fullName evidence="5">Ferrochelatase</fullName>
    </recommendedName>
</protein>
<sequence length="77" mass="7660">MRILKSLVLAVAAATVAGQAIAGGFAPAVPEPAPTVVVEPEAPRSTWGVVLPIVLLGGLIALAVANDSDSEDDTPAM</sequence>
<dbReference type="Proteomes" id="UP000015346">
    <property type="component" value="Unassembled WGS sequence"/>
</dbReference>
<dbReference type="STRING" id="1123069.ruthe_03132"/>
<feature type="transmembrane region" description="Helical" evidence="1">
    <location>
        <begin position="46"/>
        <end position="65"/>
    </location>
</feature>
<evidence type="ECO:0000313" key="4">
    <source>
        <dbReference type="Proteomes" id="UP000015346"/>
    </source>
</evidence>
<keyword evidence="2" id="KW-0732">Signal</keyword>
<dbReference type="HOGENOM" id="CLU_198255_1_0_5"/>
<feature type="chain" id="PRO_5004569361" description="Ferrochelatase" evidence="2">
    <location>
        <begin position="23"/>
        <end position="77"/>
    </location>
</feature>
<keyword evidence="1" id="KW-0472">Membrane</keyword>
<dbReference type="AlphaFoldDB" id="S9S8U8"/>
<dbReference type="EMBL" id="AOLV01000039">
    <property type="protein sequence ID" value="EPX82674.1"/>
    <property type="molecule type" value="Genomic_DNA"/>
</dbReference>
<proteinExistence type="predicted"/>
<keyword evidence="1" id="KW-0812">Transmembrane</keyword>
<dbReference type="RefSeq" id="WP_021099189.1">
    <property type="nucleotide sequence ID" value="NZ_KE557325.1"/>
</dbReference>
<keyword evidence="4" id="KW-1185">Reference proteome</keyword>
<evidence type="ECO:0000313" key="3">
    <source>
        <dbReference type="EMBL" id="EPX82674.1"/>
    </source>
</evidence>
<reference evidence="3 4" key="1">
    <citation type="journal article" date="2013" name="Stand. Genomic Sci.">
        <title>Genome sequence of the reddish-pigmented Rubellimicrobium thermophilum type strain (DSM 16684(T)), a member of the Roseobacter clade.</title>
        <authorList>
            <person name="Fiebig A."/>
            <person name="Riedel T."/>
            <person name="Gronow S."/>
            <person name="Petersen J."/>
            <person name="Klenk H.P."/>
            <person name="Goker M."/>
        </authorList>
    </citation>
    <scope>NUCLEOTIDE SEQUENCE [LARGE SCALE GENOMIC DNA]</scope>
    <source>
        <strain evidence="3 4">DSM 16684</strain>
    </source>
</reference>
<keyword evidence="1" id="KW-1133">Transmembrane helix</keyword>
<evidence type="ECO:0000256" key="1">
    <source>
        <dbReference type="SAM" id="Phobius"/>
    </source>
</evidence>
<accession>S9S8U8</accession>